<sequence>MPGDGPVRQAEAEARCEQHPGGKGPRVSLGPQGPYHTGMDVSIQRIAGPALPPFTRDVRSRARPQELIEKFVPPAPLGDSVQPDAIVIAVSVVLSVLVLVVVGITCVVWSRCPLYKMCRVRYGADSEISYSAEKTDESKVKMKMMKPLCPENGAAADTEPKCAAAAANRPESPVEDCSGAAAALVDAGGGPEQA</sequence>
<keyword evidence="2" id="KW-0472">Membrane</keyword>
<feature type="region of interest" description="Disordered" evidence="1">
    <location>
        <begin position="1"/>
        <end position="32"/>
    </location>
</feature>
<keyword evidence="3" id="KW-1185">Reference proteome</keyword>
<dbReference type="GeneID" id="106807641"/>
<dbReference type="Proteomes" id="UP000695022">
    <property type="component" value="Unplaced"/>
</dbReference>
<accession>A0ABM1E016</accession>
<name>A0ABM1E016_PRICU</name>
<evidence type="ECO:0000313" key="4">
    <source>
        <dbReference type="RefSeq" id="XP_014665537.1"/>
    </source>
</evidence>
<organism evidence="3 4">
    <name type="scientific">Priapulus caudatus</name>
    <name type="common">Priapulid worm</name>
    <dbReference type="NCBI Taxonomy" id="37621"/>
    <lineage>
        <taxon>Eukaryota</taxon>
        <taxon>Metazoa</taxon>
        <taxon>Ecdysozoa</taxon>
        <taxon>Scalidophora</taxon>
        <taxon>Priapulida</taxon>
        <taxon>Priapulimorpha</taxon>
        <taxon>Priapulimorphida</taxon>
        <taxon>Priapulidae</taxon>
        <taxon>Priapulus</taxon>
    </lineage>
</organism>
<evidence type="ECO:0000313" key="3">
    <source>
        <dbReference type="Proteomes" id="UP000695022"/>
    </source>
</evidence>
<feature type="compositionally biased region" description="Basic and acidic residues" evidence="1">
    <location>
        <begin position="10"/>
        <end position="20"/>
    </location>
</feature>
<keyword evidence="2" id="KW-0812">Transmembrane</keyword>
<proteinExistence type="predicted"/>
<dbReference type="RefSeq" id="XP_014665537.1">
    <property type="nucleotide sequence ID" value="XM_014810051.1"/>
</dbReference>
<reference evidence="4" key="1">
    <citation type="submission" date="2025-08" db="UniProtKB">
        <authorList>
            <consortium name="RefSeq"/>
        </authorList>
    </citation>
    <scope>IDENTIFICATION</scope>
</reference>
<feature type="transmembrane region" description="Helical" evidence="2">
    <location>
        <begin position="85"/>
        <end position="109"/>
    </location>
</feature>
<evidence type="ECO:0000256" key="2">
    <source>
        <dbReference type="SAM" id="Phobius"/>
    </source>
</evidence>
<gene>
    <name evidence="4" type="primary">LOC106807641</name>
</gene>
<keyword evidence="2" id="KW-1133">Transmembrane helix</keyword>
<evidence type="ECO:0000256" key="1">
    <source>
        <dbReference type="SAM" id="MobiDB-lite"/>
    </source>
</evidence>
<protein>
    <submittedName>
        <fullName evidence="4">Uncharacterized protein LOC106807641</fullName>
    </submittedName>
</protein>